<dbReference type="HOGENOM" id="CLU_2250355_0_0_1"/>
<gene>
    <name evidence="1" type="ORF">GALMADRAFT_705240</name>
</gene>
<sequence length="104" mass="11699">MTYHHTISSHLILAPSIPFTLLANNLIAMAQPTYNFDFGNTGTIQSRLLVLLLVHYLYLHSFRNWLLVLSFVVALLLEGETASKGLLQPPSVWGMYDTGSTHRQ</sequence>
<keyword evidence="2" id="KW-1185">Reference proteome</keyword>
<evidence type="ECO:0000313" key="2">
    <source>
        <dbReference type="Proteomes" id="UP000027222"/>
    </source>
</evidence>
<dbReference type="Proteomes" id="UP000027222">
    <property type="component" value="Unassembled WGS sequence"/>
</dbReference>
<name>A0A067TWD0_GALM3</name>
<protein>
    <submittedName>
        <fullName evidence="1">Uncharacterized protein</fullName>
    </submittedName>
</protein>
<accession>A0A067TWD0</accession>
<proteinExistence type="predicted"/>
<dbReference type="EMBL" id="KL142368">
    <property type="protein sequence ID" value="KDR84274.1"/>
    <property type="molecule type" value="Genomic_DNA"/>
</dbReference>
<dbReference type="AlphaFoldDB" id="A0A067TWD0"/>
<reference evidence="2" key="1">
    <citation type="journal article" date="2014" name="Proc. Natl. Acad. Sci. U.S.A.">
        <title>Extensive sampling of basidiomycete genomes demonstrates inadequacy of the white-rot/brown-rot paradigm for wood decay fungi.</title>
        <authorList>
            <person name="Riley R."/>
            <person name="Salamov A.A."/>
            <person name="Brown D.W."/>
            <person name="Nagy L.G."/>
            <person name="Floudas D."/>
            <person name="Held B.W."/>
            <person name="Levasseur A."/>
            <person name="Lombard V."/>
            <person name="Morin E."/>
            <person name="Otillar R."/>
            <person name="Lindquist E.A."/>
            <person name="Sun H."/>
            <person name="LaButti K.M."/>
            <person name="Schmutz J."/>
            <person name="Jabbour D."/>
            <person name="Luo H."/>
            <person name="Baker S.E."/>
            <person name="Pisabarro A.G."/>
            <person name="Walton J.D."/>
            <person name="Blanchette R.A."/>
            <person name="Henrissat B."/>
            <person name="Martin F."/>
            <person name="Cullen D."/>
            <person name="Hibbett D.S."/>
            <person name="Grigoriev I.V."/>
        </authorList>
    </citation>
    <scope>NUCLEOTIDE SEQUENCE [LARGE SCALE GENOMIC DNA]</scope>
    <source>
        <strain evidence="2">CBS 339.88</strain>
    </source>
</reference>
<organism evidence="1 2">
    <name type="scientific">Galerina marginata (strain CBS 339.88)</name>
    <dbReference type="NCBI Taxonomy" id="685588"/>
    <lineage>
        <taxon>Eukaryota</taxon>
        <taxon>Fungi</taxon>
        <taxon>Dikarya</taxon>
        <taxon>Basidiomycota</taxon>
        <taxon>Agaricomycotina</taxon>
        <taxon>Agaricomycetes</taxon>
        <taxon>Agaricomycetidae</taxon>
        <taxon>Agaricales</taxon>
        <taxon>Agaricineae</taxon>
        <taxon>Strophariaceae</taxon>
        <taxon>Galerina</taxon>
    </lineage>
</organism>
<evidence type="ECO:0000313" key="1">
    <source>
        <dbReference type="EMBL" id="KDR84274.1"/>
    </source>
</evidence>